<dbReference type="Pfam" id="PF02868">
    <property type="entry name" value="Peptidase_M4_C"/>
    <property type="match status" value="1"/>
</dbReference>
<evidence type="ECO:0000259" key="14">
    <source>
        <dbReference type="Pfam" id="PF04151"/>
    </source>
</evidence>
<comment type="subcellular location">
    <subcellularLocation>
        <location evidence="10">Secreted</location>
    </subcellularLocation>
</comment>
<keyword evidence="5 10" id="KW-0732">Signal</keyword>
<comment type="function">
    <text evidence="10">Extracellular zinc metalloprotease.</text>
</comment>
<evidence type="ECO:0000256" key="3">
    <source>
        <dbReference type="ARBA" id="ARBA00022670"/>
    </source>
</evidence>
<dbReference type="RefSeq" id="WP_229793129.1">
    <property type="nucleotide sequence ID" value="NZ_BMYU01000004.1"/>
</dbReference>
<organism evidence="16 17">
    <name type="scientific">Undibacterium squillarum</name>
    <dbReference type="NCBI Taxonomy" id="1131567"/>
    <lineage>
        <taxon>Bacteria</taxon>
        <taxon>Pseudomonadati</taxon>
        <taxon>Pseudomonadota</taxon>
        <taxon>Betaproteobacteria</taxon>
        <taxon>Burkholderiales</taxon>
        <taxon>Oxalobacteraceae</taxon>
        <taxon>Undibacterium</taxon>
    </lineage>
</organism>
<keyword evidence="10" id="KW-0964">Secreted</keyword>
<evidence type="ECO:0000256" key="9">
    <source>
        <dbReference type="ARBA" id="ARBA00023145"/>
    </source>
</evidence>
<dbReference type="Proteomes" id="UP000653343">
    <property type="component" value="Unassembled WGS sequence"/>
</dbReference>
<dbReference type="Pfam" id="PF01447">
    <property type="entry name" value="Peptidase_M4"/>
    <property type="match status" value="1"/>
</dbReference>
<comment type="caution">
    <text evidence="16">The sequence shown here is derived from an EMBL/GenBank/DDBJ whole genome shotgun (WGS) entry which is preliminary data.</text>
</comment>
<evidence type="ECO:0000256" key="5">
    <source>
        <dbReference type="ARBA" id="ARBA00022729"/>
    </source>
</evidence>
<evidence type="ECO:0000259" key="12">
    <source>
        <dbReference type="Pfam" id="PF02868"/>
    </source>
</evidence>
<feature type="domain" description="PepSY" evidence="13">
    <location>
        <begin position="143"/>
        <end position="200"/>
    </location>
</feature>
<evidence type="ECO:0000259" key="15">
    <source>
        <dbReference type="Pfam" id="PF07504"/>
    </source>
</evidence>
<keyword evidence="4" id="KW-0479">Metal-binding</keyword>
<dbReference type="EC" id="3.4.24.-" evidence="10"/>
<dbReference type="InterPro" id="IPR011096">
    <property type="entry name" value="FTP_domain"/>
</dbReference>
<keyword evidence="7 10" id="KW-0862">Zinc</keyword>
<sequence>MTRALKTKQLFRPTVMALMLAAAWDASAADRIDLEKNAPALSTASRASLAAGGSIQAHQALGLASGELQALRSQSYADGKVVTRYQQLHQGVPVWGEAIVEHRVRGFAAPVMSGSMIRNIDRDLVSVKPLYSDKQALGMAKTQARAHSSENEQAKLYVKLDDNNKAQLVYAISFVDTSNPNKPSRPHFLIDANTGKVLQQWEGLTHTLSGTGPGGNQKTGQYEYGTTAGYGFLDVLVSGSTCKLSSTNVDTYNMNGATSGSGTLHSYTCPRNTVKSINGAYSPMNDAHYFGNQVFNMYQAYVGVRPISQKLVMKVHYGSNYENAFWDGSAMSYGDGATTFYPLVSLDVTSHEVSHGYTEQNSGLVYSGMSGGMNEAFSDMAGEAAKFYVRGTNDFKVGTDIFKGSGALRYMYNPPLDGRSIDNASKYTSSMDVHYTSGVYNKAFYLLATTAGWDTKKAFQVMADANRLYWTANSTFNAGACGVEKAAGNRGYAVADVTAAFKAVGVSCTTTPPSGTALTKGVPVTGISLAAGANKVYTLVVPAGAKNLSIKLSGGTGDSDLYVKASAAPTTTTYDFKSDGSTNTETVSVAAPKATTYYIMVYGYATSSGMSLVATYQ</sequence>
<keyword evidence="9" id="KW-0865">Zymogen</keyword>
<evidence type="ECO:0000313" key="16">
    <source>
        <dbReference type="EMBL" id="GGX42262.1"/>
    </source>
</evidence>
<dbReference type="Gene3D" id="3.10.450.490">
    <property type="match status" value="1"/>
</dbReference>
<feature type="domain" description="Peptidase M4" evidence="11">
    <location>
        <begin position="218"/>
        <end position="359"/>
    </location>
</feature>
<feature type="domain" description="FTP" evidence="15">
    <location>
        <begin position="67"/>
        <end position="103"/>
    </location>
</feature>
<evidence type="ECO:0000259" key="11">
    <source>
        <dbReference type="Pfam" id="PF01447"/>
    </source>
</evidence>
<keyword evidence="6 10" id="KW-0378">Hydrolase</keyword>
<feature type="signal peptide" evidence="10">
    <location>
        <begin position="1"/>
        <end position="28"/>
    </location>
</feature>
<dbReference type="InterPro" id="IPR013856">
    <property type="entry name" value="Peptidase_M4_domain"/>
</dbReference>
<keyword evidence="3 10" id="KW-0645">Protease</keyword>
<dbReference type="CDD" id="cd09597">
    <property type="entry name" value="M4_TLP"/>
    <property type="match status" value="1"/>
</dbReference>
<dbReference type="Gene3D" id="2.60.120.380">
    <property type="match status" value="1"/>
</dbReference>
<evidence type="ECO:0000256" key="2">
    <source>
        <dbReference type="ARBA" id="ARBA00009388"/>
    </source>
</evidence>
<name>A0ABQ2Y0S0_9BURK</name>
<dbReference type="EMBL" id="BMYU01000004">
    <property type="protein sequence ID" value="GGX42262.1"/>
    <property type="molecule type" value="Genomic_DNA"/>
</dbReference>
<dbReference type="SUPFAM" id="SSF55486">
    <property type="entry name" value="Metalloproteases ('zincins'), catalytic domain"/>
    <property type="match status" value="1"/>
</dbReference>
<dbReference type="Pfam" id="PF04151">
    <property type="entry name" value="PPC"/>
    <property type="match status" value="1"/>
</dbReference>
<reference evidence="17" key="1">
    <citation type="journal article" date="2019" name="Int. J. Syst. Evol. Microbiol.">
        <title>The Global Catalogue of Microorganisms (GCM) 10K type strain sequencing project: providing services to taxonomists for standard genome sequencing and annotation.</title>
        <authorList>
            <consortium name="The Broad Institute Genomics Platform"/>
            <consortium name="The Broad Institute Genome Sequencing Center for Infectious Disease"/>
            <person name="Wu L."/>
            <person name="Ma J."/>
        </authorList>
    </citation>
    <scope>NUCLEOTIDE SEQUENCE [LARGE SCALE GENOMIC DNA]</scope>
    <source>
        <strain evidence="17">KCTC 23917</strain>
    </source>
</reference>
<gene>
    <name evidence="16" type="ORF">GCM10010946_21030</name>
</gene>
<evidence type="ECO:0000313" key="17">
    <source>
        <dbReference type="Proteomes" id="UP000653343"/>
    </source>
</evidence>
<dbReference type="PANTHER" id="PTHR33794">
    <property type="entry name" value="BACILLOLYSIN"/>
    <property type="match status" value="1"/>
</dbReference>
<evidence type="ECO:0000256" key="1">
    <source>
        <dbReference type="ARBA" id="ARBA00001947"/>
    </source>
</evidence>
<evidence type="ECO:0000256" key="8">
    <source>
        <dbReference type="ARBA" id="ARBA00023049"/>
    </source>
</evidence>
<evidence type="ECO:0000256" key="10">
    <source>
        <dbReference type="RuleBase" id="RU366073"/>
    </source>
</evidence>
<feature type="chain" id="PRO_5044976845" description="Neutral metalloproteinase" evidence="10">
    <location>
        <begin position="29"/>
        <end position="617"/>
    </location>
</feature>
<accession>A0ABQ2Y0S0</accession>
<dbReference type="InterPro" id="IPR023612">
    <property type="entry name" value="Peptidase_M4"/>
</dbReference>
<proteinExistence type="inferred from homology"/>
<feature type="domain" description="Peptidase M4 C-terminal" evidence="12">
    <location>
        <begin position="362"/>
        <end position="506"/>
    </location>
</feature>
<evidence type="ECO:0000256" key="4">
    <source>
        <dbReference type="ARBA" id="ARBA00022723"/>
    </source>
</evidence>
<dbReference type="InterPro" id="IPR027268">
    <property type="entry name" value="Peptidase_M4/M1_CTD_sf"/>
</dbReference>
<keyword evidence="17" id="KW-1185">Reference proteome</keyword>
<dbReference type="Gene3D" id="3.10.170.10">
    <property type="match status" value="1"/>
</dbReference>
<dbReference type="Gene3D" id="3.10.450.40">
    <property type="match status" value="1"/>
</dbReference>
<dbReference type="InterPro" id="IPR025711">
    <property type="entry name" value="PepSY"/>
</dbReference>
<comment type="cofactor">
    <cofactor evidence="1 10">
        <name>Zn(2+)</name>
        <dbReference type="ChEBI" id="CHEBI:29105"/>
    </cofactor>
</comment>
<dbReference type="Pfam" id="PF07504">
    <property type="entry name" value="FTP"/>
    <property type="match status" value="1"/>
</dbReference>
<dbReference type="PANTHER" id="PTHR33794:SF1">
    <property type="entry name" value="BACILLOLYSIN"/>
    <property type="match status" value="1"/>
</dbReference>
<dbReference type="Gene3D" id="1.10.390.10">
    <property type="entry name" value="Neutral Protease Domain 2"/>
    <property type="match status" value="1"/>
</dbReference>
<feature type="domain" description="Peptidase C-terminal archaeal/bacterial" evidence="14">
    <location>
        <begin position="535"/>
        <end position="603"/>
    </location>
</feature>
<dbReference type="Pfam" id="PF03413">
    <property type="entry name" value="PepSY"/>
    <property type="match status" value="1"/>
</dbReference>
<dbReference type="InterPro" id="IPR050728">
    <property type="entry name" value="Zinc_Metalloprotease_M4"/>
</dbReference>
<protein>
    <recommendedName>
        <fullName evidence="10">Neutral metalloproteinase</fullName>
        <ecNumber evidence="10">3.4.24.-</ecNumber>
    </recommendedName>
</protein>
<dbReference type="InterPro" id="IPR007280">
    <property type="entry name" value="Peptidase_C_arc/bac"/>
</dbReference>
<evidence type="ECO:0000256" key="6">
    <source>
        <dbReference type="ARBA" id="ARBA00022801"/>
    </source>
</evidence>
<comment type="similarity">
    <text evidence="2 10">Belongs to the peptidase M4 family.</text>
</comment>
<keyword evidence="8 10" id="KW-0482">Metalloprotease</keyword>
<dbReference type="InterPro" id="IPR001570">
    <property type="entry name" value="Peptidase_M4_C_domain"/>
</dbReference>
<evidence type="ECO:0000256" key="7">
    <source>
        <dbReference type="ARBA" id="ARBA00022833"/>
    </source>
</evidence>
<dbReference type="PRINTS" id="PR00730">
    <property type="entry name" value="THERMOLYSIN"/>
</dbReference>
<evidence type="ECO:0000259" key="13">
    <source>
        <dbReference type="Pfam" id="PF03413"/>
    </source>
</evidence>